<proteinExistence type="predicted"/>
<reference evidence="3 4" key="1">
    <citation type="journal article" date="2024" name="Science">
        <title>Giant polyketide synthase enzymes in the biosynthesis of giant marine polyether toxins.</title>
        <authorList>
            <person name="Fallon T.R."/>
            <person name="Shende V.V."/>
            <person name="Wierzbicki I.H."/>
            <person name="Pendleton A.L."/>
            <person name="Watervoot N.F."/>
            <person name="Auber R.P."/>
            <person name="Gonzalez D.J."/>
            <person name="Wisecaver J.H."/>
            <person name="Moore B.S."/>
        </authorList>
    </citation>
    <scope>NUCLEOTIDE SEQUENCE [LARGE SCALE GENOMIC DNA]</scope>
    <source>
        <strain evidence="3 4">12B1</strain>
    </source>
</reference>
<comment type="caution">
    <text evidence="3">The sequence shown here is derived from an EMBL/GenBank/DDBJ whole genome shotgun (WGS) entry which is preliminary data.</text>
</comment>
<dbReference type="EMBL" id="JBGBPQ010000007">
    <property type="protein sequence ID" value="KAL1521477.1"/>
    <property type="molecule type" value="Genomic_DNA"/>
</dbReference>
<feature type="coiled-coil region" evidence="1">
    <location>
        <begin position="924"/>
        <end position="985"/>
    </location>
</feature>
<dbReference type="Proteomes" id="UP001515480">
    <property type="component" value="Unassembled WGS sequence"/>
</dbReference>
<feature type="compositionally biased region" description="Low complexity" evidence="2">
    <location>
        <begin position="1168"/>
        <end position="1183"/>
    </location>
</feature>
<evidence type="ECO:0000313" key="3">
    <source>
        <dbReference type="EMBL" id="KAL1521477.1"/>
    </source>
</evidence>
<feature type="compositionally biased region" description="Basic and acidic residues" evidence="2">
    <location>
        <begin position="804"/>
        <end position="818"/>
    </location>
</feature>
<feature type="compositionally biased region" description="Basic and acidic residues" evidence="2">
    <location>
        <begin position="296"/>
        <end position="307"/>
    </location>
</feature>
<protein>
    <submittedName>
        <fullName evidence="3">Uncharacterized protein</fullName>
    </submittedName>
</protein>
<evidence type="ECO:0000313" key="4">
    <source>
        <dbReference type="Proteomes" id="UP001515480"/>
    </source>
</evidence>
<keyword evidence="1" id="KW-0175">Coiled coil</keyword>
<feature type="compositionally biased region" description="Basic and acidic residues" evidence="2">
    <location>
        <begin position="774"/>
        <end position="792"/>
    </location>
</feature>
<feature type="region of interest" description="Disordered" evidence="2">
    <location>
        <begin position="742"/>
        <end position="900"/>
    </location>
</feature>
<feature type="region of interest" description="Disordered" evidence="2">
    <location>
        <begin position="1151"/>
        <end position="1204"/>
    </location>
</feature>
<organism evidence="3 4">
    <name type="scientific">Prymnesium parvum</name>
    <name type="common">Toxic golden alga</name>
    <dbReference type="NCBI Taxonomy" id="97485"/>
    <lineage>
        <taxon>Eukaryota</taxon>
        <taxon>Haptista</taxon>
        <taxon>Haptophyta</taxon>
        <taxon>Prymnesiophyceae</taxon>
        <taxon>Prymnesiales</taxon>
        <taxon>Prymnesiaceae</taxon>
        <taxon>Prymnesium</taxon>
    </lineage>
</organism>
<name>A0AB34JKQ3_PRYPA</name>
<feature type="coiled-coil region" evidence="1">
    <location>
        <begin position="494"/>
        <end position="521"/>
    </location>
</feature>
<gene>
    <name evidence="3" type="ORF">AB1Y20_021139</name>
</gene>
<feature type="region of interest" description="Disordered" evidence="2">
    <location>
        <begin position="523"/>
        <end position="582"/>
    </location>
</feature>
<feature type="compositionally biased region" description="Basic and acidic residues" evidence="2">
    <location>
        <begin position="1"/>
        <end position="14"/>
    </location>
</feature>
<feature type="region of interest" description="Disordered" evidence="2">
    <location>
        <begin position="273"/>
        <end position="351"/>
    </location>
</feature>
<keyword evidence="4" id="KW-1185">Reference proteome</keyword>
<feature type="region of interest" description="Disordered" evidence="2">
    <location>
        <begin position="383"/>
        <end position="431"/>
    </location>
</feature>
<dbReference type="AlphaFoldDB" id="A0AB34JKQ3"/>
<feature type="compositionally biased region" description="Polar residues" evidence="2">
    <location>
        <begin position="417"/>
        <end position="428"/>
    </location>
</feature>
<evidence type="ECO:0000256" key="2">
    <source>
        <dbReference type="SAM" id="MobiDB-lite"/>
    </source>
</evidence>
<feature type="region of interest" description="Disordered" evidence="2">
    <location>
        <begin position="165"/>
        <end position="195"/>
    </location>
</feature>
<feature type="region of interest" description="Disordered" evidence="2">
    <location>
        <begin position="1"/>
        <end position="37"/>
    </location>
</feature>
<evidence type="ECO:0000256" key="1">
    <source>
        <dbReference type="SAM" id="Coils"/>
    </source>
</evidence>
<sequence length="1232" mass="127336">MVRVDRSLIREIERPPAPLPPTTRLPHPIATPHRPLAATGSPAALIPSGSLEPVRGKRCGLLSASAQRSAGLDVIESMRTLVLAPQPLLESEAQQQEARVSHATDLVIAHEDDEAPQSELHLMVPSARPDAALLPRAKAAVHTYLTEVMALMADGRRLPPALDETEAQSVLEGERGASRLESPGSTRTVSGGSGGGAVDVAGQGAGAAGIECSVHVGIAGDVAAGHSGVDRGDAPANALPAGEGGAAVSCAAMEVTAAAFDSALFDAAMTEGSTNSIGTQAPPPDSSPHRQPSTPERSDDGRLRADSSSRVSFALPQAESPSMPMPRYNPHGHRTPTSFSEAEGEEDWAASVRQVEEQVARHLREKEGLDLHLETVAVPRLPAARRGARAADPSSAKGGGRGSEGGGDRRKPRVPSPSFSQEAASPSTLLPLRSTAATQEHTAKSLELMASLRAAVDLALSLHAENGADACADFYRLSAELHALHRAAHTSPLEAELDEQIQAEAEEAARLRRRLEKVEGAFRLGASPSAREQRHMAPSHSAPLAPPRQQLERTAAPPAAEPLEPAAATARPYEAPQAWPPPRVPPRVLHGEAVHAMPLDLGGVTPDNNALPYTLSTPARVPPTAAAPDARGAAPRSVGAAARTYRPRGVATGRRVAKGAVVPMTSDEAGGVRSLDYRSVQSEVHALMEGARAILNAHAPRAPPVLDVRRKAAQALREAAPLAVGPWPAAAAATAAAAAAPTDARGGAGGEGGEAQAQTEEARGGGAAAAAAAGDERADAGAEASEEARAGGDGDEGAGEGGDGDERAGGDGDGHEAAGAEGDGDEKDGSEGAGADVKAHEGESGGEFVATAAPAPPPPPPPSEKHRAIAPAPLPSALPPRRADAADLEEPERGALASGASAPAAFNFGRDDRRSNALSVSSVVAQQRAAAVELQKEWLRLEKEREREAEAALLLEAQRREEAEQRALMDELQRERRELEALRAQQVQPVRGRIAALRAMLQSRVRARQLIAARIAAEERALNVAHAEALAKRRAEERLMKQAREAKPQSRVLPSIVEPYYGDHMYGAADHTKVPIGDDAGSLTDLVCRLLLEEISPGDAMAQQARTLNPPNCSPGGGGWFFSFTAPPSLAQERGGDEDLENADASLANIPTAAQPAPPSDAECRGIAPSAASSASRRPSVSRGAEPSAARGSTPGGGDAAAVPAASAPDLGALDKLLQACCDHHTGTVSLH</sequence>
<accession>A0AB34JKQ3</accession>
<feature type="compositionally biased region" description="Low complexity" evidence="2">
    <location>
        <begin position="552"/>
        <end position="572"/>
    </location>
</feature>